<accession>G0UZE9</accession>
<name>G0UZE9_TRYCI</name>
<gene>
    <name evidence="2" type="ORF">TCIL3000_11_1520</name>
</gene>
<feature type="region of interest" description="Disordered" evidence="1">
    <location>
        <begin position="1"/>
        <end position="29"/>
    </location>
</feature>
<organism evidence="2">
    <name type="scientific">Trypanosoma congolense (strain IL3000)</name>
    <dbReference type="NCBI Taxonomy" id="1068625"/>
    <lineage>
        <taxon>Eukaryota</taxon>
        <taxon>Discoba</taxon>
        <taxon>Euglenozoa</taxon>
        <taxon>Kinetoplastea</taxon>
        <taxon>Metakinetoplastina</taxon>
        <taxon>Trypanosomatida</taxon>
        <taxon>Trypanosomatidae</taxon>
        <taxon>Trypanosoma</taxon>
        <taxon>Nannomonas</taxon>
    </lineage>
</organism>
<sequence length="124" mass="14262">MMGGITRHVTEGTQPHTKEDKRKRGGKHLHLNAESSLKRMVTYNLFFFCFVSPLHPPTLQHFLSSRSIKISRRHRRNSCVARHSTIQYSTAYTHTLHCGYSALTNTQQPRVVLLLPLTPYSLHP</sequence>
<protein>
    <submittedName>
        <fullName evidence="2">Uncharacterized protein</fullName>
    </submittedName>
</protein>
<evidence type="ECO:0000313" key="2">
    <source>
        <dbReference type="EMBL" id="CCC94768.1"/>
    </source>
</evidence>
<dbReference type="AlphaFoldDB" id="G0UZE9"/>
<dbReference type="EMBL" id="HE575324">
    <property type="protein sequence ID" value="CCC94768.1"/>
    <property type="molecule type" value="Genomic_DNA"/>
</dbReference>
<reference evidence="2" key="1">
    <citation type="journal article" date="2012" name="Proc. Natl. Acad. Sci. U.S.A.">
        <title>Antigenic diversity is generated by distinct evolutionary mechanisms in African trypanosome species.</title>
        <authorList>
            <person name="Jackson A.P."/>
            <person name="Berry A."/>
            <person name="Aslett M."/>
            <person name="Allison H.C."/>
            <person name="Burton P."/>
            <person name="Vavrova-Anderson J."/>
            <person name="Brown R."/>
            <person name="Browne H."/>
            <person name="Corton N."/>
            <person name="Hauser H."/>
            <person name="Gamble J."/>
            <person name="Gilderthorp R."/>
            <person name="Marcello L."/>
            <person name="McQuillan J."/>
            <person name="Otto T.D."/>
            <person name="Quail M.A."/>
            <person name="Sanders M.J."/>
            <person name="van Tonder A."/>
            <person name="Ginger M.L."/>
            <person name="Field M.C."/>
            <person name="Barry J.D."/>
            <person name="Hertz-Fowler C."/>
            <person name="Berriman M."/>
        </authorList>
    </citation>
    <scope>NUCLEOTIDE SEQUENCE</scope>
    <source>
        <strain evidence="2">IL3000</strain>
    </source>
</reference>
<proteinExistence type="predicted"/>
<evidence type="ECO:0000256" key="1">
    <source>
        <dbReference type="SAM" id="MobiDB-lite"/>
    </source>
</evidence>